<gene>
    <name evidence="4" type="ORF">CLRAG_35700</name>
</gene>
<organism evidence="4 5">
    <name type="scientific">Clostridium ragsdalei P11</name>
    <dbReference type="NCBI Taxonomy" id="1353534"/>
    <lineage>
        <taxon>Bacteria</taxon>
        <taxon>Bacillati</taxon>
        <taxon>Bacillota</taxon>
        <taxon>Clostridia</taxon>
        <taxon>Eubacteriales</taxon>
        <taxon>Clostridiaceae</taxon>
        <taxon>Clostridium</taxon>
    </lineage>
</organism>
<keyword evidence="2" id="KW-0812">Transmembrane</keyword>
<dbReference type="PATRIC" id="fig|1353534.3.peg.3641"/>
<keyword evidence="2" id="KW-0472">Membrane</keyword>
<feature type="region of interest" description="Disordered" evidence="1">
    <location>
        <begin position="157"/>
        <end position="182"/>
    </location>
</feature>
<dbReference type="EMBL" id="LROS01000066">
    <property type="protein sequence ID" value="OBR90392.1"/>
    <property type="molecule type" value="Genomic_DNA"/>
</dbReference>
<sequence>MKKGKIEGKKKRPVWKLILYFILFEFIFTGMTAPFLVFYGPFENVKKTVVGAAMTTLSHQYIAKMFLSDSEIQKILSENKPKNIEKDDSPLKFENKHDSSIEREEISDGRKFKGYMLIIHDPTRVKVGYSKKLGVAGELTSQIAKDHNAVAAINGGGFTDSSSSDSDSKWTGTGGKPTGVLMSDGQIVANDITDPDDKSRGVMALTNKGELIVGHHSLNELKERNVTEAISFEPALVVGGEGTIKSGDGGWGIAPRTAIGQRSDGAILFLVIDGRQTKSIGASLKDVQNIMLQYGAVNATNLDGGSSSTMYYEGDVINNTCDPLGERSVPSAIYVKP</sequence>
<feature type="domain" description="Phosphodiester glycosidase" evidence="3">
    <location>
        <begin position="147"/>
        <end position="335"/>
    </location>
</feature>
<accession>A0A1A6AJY2</accession>
<keyword evidence="2" id="KW-1133">Transmembrane helix</keyword>
<evidence type="ECO:0000256" key="1">
    <source>
        <dbReference type="SAM" id="MobiDB-lite"/>
    </source>
</evidence>
<dbReference type="Proteomes" id="UP000093954">
    <property type="component" value="Unassembled WGS sequence"/>
</dbReference>
<protein>
    <recommendedName>
        <fullName evidence="3">Phosphodiester glycosidase domain-containing protein</fullName>
    </recommendedName>
</protein>
<feature type="compositionally biased region" description="Low complexity" evidence="1">
    <location>
        <begin position="159"/>
        <end position="171"/>
    </location>
</feature>
<evidence type="ECO:0000256" key="2">
    <source>
        <dbReference type="SAM" id="Phobius"/>
    </source>
</evidence>
<dbReference type="RefSeq" id="WP_065079622.1">
    <property type="nucleotide sequence ID" value="NZ_LROS01000066.1"/>
</dbReference>
<keyword evidence="5" id="KW-1185">Reference proteome</keyword>
<dbReference type="AlphaFoldDB" id="A0A1A6AJY2"/>
<dbReference type="PANTHER" id="PTHR40446">
    <property type="entry name" value="N-ACETYLGLUCOSAMINE-1-PHOSPHODIESTER ALPHA-N-ACETYLGLUCOSAMINIDASE"/>
    <property type="match status" value="1"/>
</dbReference>
<evidence type="ECO:0000313" key="4">
    <source>
        <dbReference type="EMBL" id="OBR90392.1"/>
    </source>
</evidence>
<feature type="transmembrane region" description="Helical" evidence="2">
    <location>
        <begin position="20"/>
        <end position="39"/>
    </location>
</feature>
<comment type="caution">
    <text evidence="4">The sequence shown here is derived from an EMBL/GenBank/DDBJ whole genome shotgun (WGS) entry which is preliminary data.</text>
</comment>
<name>A0A1A6AJY2_9CLOT</name>
<evidence type="ECO:0000259" key="3">
    <source>
        <dbReference type="Pfam" id="PF09992"/>
    </source>
</evidence>
<dbReference type="Pfam" id="PF09992">
    <property type="entry name" value="NAGPA"/>
    <property type="match status" value="1"/>
</dbReference>
<reference evidence="4 5" key="1">
    <citation type="journal article" date="2012" name="Front. Microbiol.">
        <title>Draft Genome Sequence of the Virulent Strain 01-B526 of the Fish Pathogen Aeromonas salmonicida.</title>
        <authorList>
            <person name="Charette S.J."/>
            <person name="Brochu F."/>
            <person name="Boyle B."/>
            <person name="Filion G."/>
            <person name="Tanaka K.H."/>
            <person name="Derome N."/>
        </authorList>
    </citation>
    <scope>NUCLEOTIDE SEQUENCE [LARGE SCALE GENOMIC DNA]</scope>
    <source>
        <strain evidence="4 5">P11</strain>
    </source>
</reference>
<proteinExistence type="predicted"/>
<evidence type="ECO:0000313" key="5">
    <source>
        <dbReference type="Proteomes" id="UP000093954"/>
    </source>
</evidence>
<dbReference type="InterPro" id="IPR018711">
    <property type="entry name" value="NAGPA"/>
</dbReference>
<dbReference type="PANTHER" id="PTHR40446:SF2">
    <property type="entry name" value="N-ACETYLGLUCOSAMINE-1-PHOSPHODIESTER ALPHA-N-ACETYLGLUCOSAMINIDASE"/>
    <property type="match status" value="1"/>
</dbReference>